<dbReference type="GO" id="GO:0008173">
    <property type="term" value="F:RNA methyltransferase activity"/>
    <property type="evidence" value="ECO:0007669"/>
    <property type="project" value="InterPro"/>
</dbReference>
<dbReference type="PANTHER" id="PTHR45904">
    <property type="entry name" value="TRNA (URACIL-5-)-METHYLTRANSFERASE"/>
    <property type="match status" value="1"/>
</dbReference>
<accession>A0A8H7SBZ6</accession>
<keyword evidence="3 4" id="KW-0949">S-adenosyl-L-methionine</keyword>
<dbReference type="InterPro" id="IPR029063">
    <property type="entry name" value="SAM-dependent_MTases_sf"/>
</dbReference>
<feature type="region of interest" description="Disordered" evidence="5">
    <location>
        <begin position="122"/>
        <end position="148"/>
    </location>
</feature>
<evidence type="ECO:0000256" key="4">
    <source>
        <dbReference type="PROSITE-ProRule" id="PRU01024"/>
    </source>
</evidence>
<dbReference type="GO" id="GO:0006396">
    <property type="term" value="P:RNA processing"/>
    <property type="evidence" value="ECO:0007669"/>
    <property type="project" value="InterPro"/>
</dbReference>
<dbReference type="CDD" id="cd02440">
    <property type="entry name" value="AdoMet_MTases"/>
    <property type="match status" value="1"/>
</dbReference>
<dbReference type="GO" id="GO:0003723">
    <property type="term" value="F:RNA binding"/>
    <property type="evidence" value="ECO:0007669"/>
    <property type="project" value="TreeGrafter"/>
</dbReference>
<evidence type="ECO:0000256" key="5">
    <source>
        <dbReference type="SAM" id="MobiDB-lite"/>
    </source>
</evidence>
<gene>
    <name evidence="6" type="ORF">INT45_001067</name>
</gene>
<feature type="compositionally biased region" description="Basic and acidic residues" evidence="5">
    <location>
        <begin position="28"/>
        <end position="43"/>
    </location>
</feature>
<evidence type="ECO:0000256" key="3">
    <source>
        <dbReference type="ARBA" id="ARBA00022691"/>
    </source>
</evidence>
<comment type="caution">
    <text evidence="6">The sequence shown here is derived from an EMBL/GenBank/DDBJ whole genome shotgun (WGS) entry which is preliminary data.</text>
</comment>
<dbReference type="AlphaFoldDB" id="A0A8H7SBZ6"/>
<keyword evidence="1 4" id="KW-0489">Methyltransferase</keyword>
<feature type="binding site" evidence="4">
    <location>
        <position position="401"/>
    </location>
    <ligand>
        <name>S-adenosyl-L-methionine</name>
        <dbReference type="ChEBI" id="CHEBI:59789"/>
    </ligand>
</feature>
<dbReference type="SUPFAM" id="SSF53335">
    <property type="entry name" value="S-adenosyl-L-methionine-dependent methyltransferases"/>
    <property type="match status" value="1"/>
</dbReference>
<feature type="compositionally biased region" description="Basic residues" evidence="5">
    <location>
        <begin position="127"/>
        <end position="137"/>
    </location>
</feature>
<dbReference type="PANTHER" id="PTHR45904:SF2">
    <property type="entry name" value="TRNA (URACIL-5-)-METHYLTRANSFERASE HOMOLOG A"/>
    <property type="match status" value="1"/>
</dbReference>
<name>A0A8H7SBZ6_9FUNG</name>
<dbReference type="InterPro" id="IPR010280">
    <property type="entry name" value="U5_MeTrfase_fam"/>
</dbReference>
<dbReference type="PROSITE" id="PS51687">
    <property type="entry name" value="SAM_MT_RNA_M5U"/>
    <property type="match status" value="1"/>
</dbReference>
<feature type="region of interest" description="Disordered" evidence="5">
    <location>
        <begin position="595"/>
        <end position="634"/>
    </location>
</feature>
<comment type="caution">
    <text evidence="4">Lacks conserved residue(s) required for the propagation of feature annotation.</text>
</comment>
<feature type="active site" description="Nucleophile" evidence="4">
    <location>
        <position position="528"/>
    </location>
</feature>
<feature type="binding site" evidence="4">
    <location>
        <position position="453"/>
    </location>
    <ligand>
        <name>S-adenosyl-L-methionine</name>
        <dbReference type="ChEBI" id="CHEBI:59789"/>
    </ligand>
</feature>
<organism evidence="6 7">
    <name type="scientific">Circinella minor</name>
    <dbReference type="NCBI Taxonomy" id="1195481"/>
    <lineage>
        <taxon>Eukaryota</taxon>
        <taxon>Fungi</taxon>
        <taxon>Fungi incertae sedis</taxon>
        <taxon>Mucoromycota</taxon>
        <taxon>Mucoromycotina</taxon>
        <taxon>Mucoromycetes</taxon>
        <taxon>Mucorales</taxon>
        <taxon>Lichtheimiaceae</taxon>
        <taxon>Circinella</taxon>
    </lineage>
</organism>
<sequence length="653" mass="73847">MLQYAKSLLGSWWSGKRSHDDEEGDDGPDQKRSRSDNSEDETRHRIRVSNFNKHDWKKVKKYLLELGCKTMSKSPKWDYGIITASSEEEALDMMKKLENAKFKGKLLKSVHIREAKEDYEKRMEKAHNRKNGGRKAQKQAEEDTRTPAEKLADQVTPLYKLPYDEQLKKKNSKGVSVMAKLKWQLANIPKSDRTERAMKETEWARGKGRFPCRMEDPIPSPDINGYRTKCEFTIGKDLEGKPTVGFLLGLYKLGITAVLDPKDCLNVPDIAKRIASYMQDYIRESEFPVYDRVEQNGVWRTLMTKTQRTGEVMVVIQMKTADLTEEQVANEKKKLIEFWNSLQEKPEDERVTVTTLLFQAWDGASNGMTDKAPIEVLTGDGIVHEELLGCKFRISSSAFFQVNTPAAEVLYTKCAEWCRINKDKKTTLLDLCCGTGTIGITMAKSVDRVIGIEMVPEAIEDAKLNAAINNITNVTYYANKVEDKIDVIGGANNEDIVAVLDPPRNGVHSSVIQTLRGSKVNRIIYISCDSKQALGNFFTLCKASSKKVPGEPFRPSRAVTIDLFPHSDHCELMVEFVRGEYLKDLEQDEVAKDTEKKIEDLQKEQDEINPEEEAVTDVEAGASTSADVEDVKEDISVTEVKEEVEVKEDSILA</sequence>
<feature type="region of interest" description="Disordered" evidence="5">
    <location>
        <begin position="1"/>
        <end position="46"/>
    </location>
</feature>
<reference evidence="6 7" key="1">
    <citation type="submission" date="2020-12" db="EMBL/GenBank/DDBJ databases">
        <title>Metabolic potential, ecology and presence of endohyphal bacteria is reflected in genomic diversity of Mucoromycotina.</title>
        <authorList>
            <person name="Muszewska A."/>
            <person name="Okrasinska A."/>
            <person name="Steczkiewicz K."/>
            <person name="Drgas O."/>
            <person name="Orlowska M."/>
            <person name="Perlinska-Lenart U."/>
            <person name="Aleksandrzak-Piekarczyk T."/>
            <person name="Szatraj K."/>
            <person name="Zielenkiewicz U."/>
            <person name="Pilsyk S."/>
            <person name="Malc E."/>
            <person name="Mieczkowski P."/>
            <person name="Kruszewska J.S."/>
            <person name="Biernat P."/>
            <person name="Pawlowska J."/>
        </authorList>
    </citation>
    <scope>NUCLEOTIDE SEQUENCE [LARGE SCALE GENOMIC DNA]</scope>
    <source>
        <strain evidence="6 7">CBS 142.35</strain>
    </source>
</reference>
<feature type="compositionally biased region" description="Acidic residues" evidence="5">
    <location>
        <begin position="607"/>
        <end position="616"/>
    </location>
</feature>
<evidence type="ECO:0000256" key="2">
    <source>
        <dbReference type="ARBA" id="ARBA00022679"/>
    </source>
</evidence>
<dbReference type="Gene3D" id="3.40.50.150">
    <property type="entry name" value="Vaccinia Virus protein VP39"/>
    <property type="match status" value="1"/>
</dbReference>
<dbReference type="Gene3D" id="2.40.50.1070">
    <property type="match status" value="1"/>
</dbReference>
<keyword evidence="7" id="KW-1185">Reference proteome</keyword>
<dbReference type="Pfam" id="PF05958">
    <property type="entry name" value="tRNA_U5-meth_tr"/>
    <property type="match status" value="1"/>
</dbReference>
<proteinExistence type="inferred from homology"/>
<dbReference type="OrthoDB" id="10250660at2759"/>
<dbReference type="GO" id="GO:0032259">
    <property type="term" value="P:methylation"/>
    <property type="evidence" value="ECO:0007669"/>
    <property type="project" value="UniProtKB-KW"/>
</dbReference>
<protein>
    <submittedName>
        <fullName evidence="6">Uncharacterized protein</fullName>
    </submittedName>
</protein>
<dbReference type="Proteomes" id="UP000646827">
    <property type="component" value="Unassembled WGS sequence"/>
</dbReference>
<dbReference type="EMBL" id="JAEPRB010000014">
    <property type="protein sequence ID" value="KAG2226720.1"/>
    <property type="molecule type" value="Genomic_DNA"/>
</dbReference>
<feature type="binding site" evidence="4">
    <location>
        <position position="501"/>
    </location>
    <ligand>
        <name>S-adenosyl-L-methionine</name>
        <dbReference type="ChEBI" id="CHEBI:59789"/>
    </ligand>
</feature>
<keyword evidence="2 4" id="KW-0808">Transferase</keyword>
<evidence type="ECO:0000256" key="1">
    <source>
        <dbReference type="ARBA" id="ARBA00022603"/>
    </source>
</evidence>
<comment type="similarity">
    <text evidence="4">Belongs to the class I-like SAM-binding methyltransferase superfamily. RNA M5U methyltransferase family.</text>
</comment>
<evidence type="ECO:0000313" key="6">
    <source>
        <dbReference type="EMBL" id="KAG2226720.1"/>
    </source>
</evidence>
<evidence type="ECO:0000313" key="7">
    <source>
        <dbReference type="Proteomes" id="UP000646827"/>
    </source>
</evidence>
<feature type="compositionally biased region" description="Basic and acidic residues" evidence="5">
    <location>
        <begin position="138"/>
        <end position="148"/>
    </location>
</feature>
<feature type="compositionally biased region" description="Basic and acidic residues" evidence="5">
    <location>
        <begin position="595"/>
        <end position="606"/>
    </location>
</feature>
<dbReference type="InterPro" id="IPR045850">
    <property type="entry name" value="TRM2_met"/>
</dbReference>